<dbReference type="Pfam" id="PF16697">
    <property type="entry name" value="Yop-YscD_cpl"/>
    <property type="match status" value="1"/>
</dbReference>
<dbReference type="RefSeq" id="WP_059059908.1">
    <property type="nucleotide sequence ID" value="NZ_LN879502.1"/>
</dbReference>
<dbReference type="PATRIC" id="fig|389348.3.peg.391"/>
<evidence type="ECO:0000256" key="1">
    <source>
        <dbReference type="SAM" id="MobiDB-lite"/>
    </source>
</evidence>
<keyword evidence="5" id="KW-1185">Reference proteome</keyword>
<dbReference type="CDD" id="cd00060">
    <property type="entry name" value="FHA"/>
    <property type="match status" value="1"/>
</dbReference>
<evidence type="ECO:0000313" key="5">
    <source>
        <dbReference type="Proteomes" id="UP000069902"/>
    </source>
</evidence>
<name>A0A0U5CMY5_9BACT</name>
<gene>
    <name evidence="4" type="primary">sctD</name>
    <name evidence="4" type="ORF">PNK_0343</name>
</gene>
<evidence type="ECO:0000259" key="3">
    <source>
        <dbReference type="PROSITE" id="PS50006"/>
    </source>
</evidence>
<dbReference type="Pfam" id="PF22598">
    <property type="entry name" value="CdsD_PD2"/>
    <property type="match status" value="1"/>
</dbReference>
<dbReference type="Pfam" id="PF00498">
    <property type="entry name" value="FHA"/>
    <property type="match status" value="1"/>
</dbReference>
<dbReference type="InterPro" id="IPR007055">
    <property type="entry name" value="BON_dom"/>
</dbReference>
<dbReference type="PANTHER" id="PTHR23308">
    <property type="entry name" value="NUCLEAR INHIBITOR OF PROTEIN PHOSPHATASE-1"/>
    <property type="match status" value="1"/>
</dbReference>
<dbReference type="STRING" id="389348.PNK_0343"/>
<feature type="compositionally biased region" description="Acidic residues" evidence="1">
    <location>
        <begin position="144"/>
        <end position="160"/>
    </location>
</feature>
<feature type="domain" description="FHA" evidence="3">
    <location>
        <begin position="25"/>
        <end position="75"/>
    </location>
</feature>
<dbReference type="KEGG" id="pnl:PNK_0343"/>
<dbReference type="InterPro" id="IPR056283">
    <property type="entry name" value="CdsD_C"/>
</dbReference>
<dbReference type="Pfam" id="PF23862">
    <property type="entry name" value="CdsD_C"/>
    <property type="match status" value="1"/>
</dbReference>
<dbReference type="InterPro" id="IPR000253">
    <property type="entry name" value="FHA_dom"/>
</dbReference>
<sequence>MVARLVAEEGDLKGLILSLENGDTWVIGRDPDECQLVIQDPLTSRKHLVARRTPEGISVENLSSTNPIQINEEEIGEQPRILQQGDTVKIGNEVFRYYTDTSAHVLDEGSPSEVKEPSEQTPIEIDDHPNPASAYPLHSQDRSESEEEKENDTIFDEDEESFSPLAEINFGIAETGRWLLKVIGGPNNGAEFYMQAGHSYILGTDPHSCDIVFQDTSVSRQHAKIIVSPEDSLAIEDLKSRNGVLVSGAPVEGKQALIPSMIVTIGTTSFVVYDREGEMQTIISPLLPSIVKVLQHEEEAPKIEEVPPPAPVEVEAAAATPPPEPAHHFGPYILLAIIIGLFVLAGIGTTALFKSEPVVTLTQENAPELVQQALDSFPAVRHSYNKTSGNLLLLGHVRSQAEKNQLMYNLQGLKFIKNIDDSGIIIDEFVWREINSVLSKDPAWKGITIHSPEAGQFILSGYLETRKQAEQLSDYISVNFPYLDLLKKQVVVEEDVITQINVWLQTFNLRGVSAKIANGGEVTLSGNAPSDKAGEITQLIAKIKGISGVRLVNNYIKSEAPEMGIVNLSDRYEITGQSRLGTRYTVVINGRILSEGDSLDSMVITSIKPHAVFLEKDGTKYRIDYK</sequence>
<dbReference type="PROSITE" id="PS50006">
    <property type="entry name" value="FHA_DOMAIN"/>
    <property type="match status" value="2"/>
</dbReference>
<dbReference type="SUPFAM" id="SSF49879">
    <property type="entry name" value="SMAD/FHA domain"/>
    <property type="match status" value="2"/>
</dbReference>
<protein>
    <submittedName>
        <fullName evidence="4">Putative type III secretion system protein SctD</fullName>
    </submittedName>
</protein>
<dbReference type="SMART" id="SM00240">
    <property type="entry name" value="FHA"/>
    <property type="match status" value="2"/>
</dbReference>
<dbReference type="InterPro" id="IPR008984">
    <property type="entry name" value="SMAD_FHA_dom_sf"/>
</dbReference>
<dbReference type="AlphaFoldDB" id="A0A0U5CMY5"/>
<dbReference type="InterPro" id="IPR056285">
    <property type="entry name" value="CdsD_PD1"/>
</dbReference>
<dbReference type="InterPro" id="IPR050923">
    <property type="entry name" value="Cell_Proc_Reg/RNA_Proc"/>
</dbReference>
<dbReference type="Proteomes" id="UP000069902">
    <property type="component" value="Chromosome cPNK"/>
</dbReference>
<dbReference type="InterPro" id="IPR012843">
    <property type="entry name" value="YscD"/>
</dbReference>
<reference evidence="5" key="1">
    <citation type="submission" date="2015-09" db="EMBL/GenBank/DDBJ databases">
        <authorList>
            <person name="Bertelli C."/>
        </authorList>
    </citation>
    <scope>NUCLEOTIDE SEQUENCE [LARGE SCALE GENOMIC DNA]</scope>
    <source>
        <strain evidence="5">KNic</strain>
    </source>
</reference>
<dbReference type="InterPro" id="IPR054376">
    <property type="entry name" value="CdsD_PD2"/>
</dbReference>
<dbReference type="EMBL" id="LN879502">
    <property type="protein sequence ID" value="CUI15980.1"/>
    <property type="molecule type" value="Genomic_DNA"/>
</dbReference>
<feature type="transmembrane region" description="Helical" evidence="2">
    <location>
        <begin position="332"/>
        <end position="353"/>
    </location>
</feature>
<keyword evidence="2" id="KW-0472">Membrane</keyword>
<dbReference type="InterPro" id="IPR032030">
    <property type="entry name" value="YscD_cytoplasmic_dom"/>
</dbReference>
<dbReference type="Gene3D" id="2.60.200.20">
    <property type="match status" value="2"/>
</dbReference>
<proteinExistence type="predicted"/>
<evidence type="ECO:0000313" key="4">
    <source>
        <dbReference type="EMBL" id="CUI15980.1"/>
    </source>
</evidence>
<keyword evidence="2" id="KW-1133">Transmembrane helix</keyword>
<keyword evidence="2" id="KW-0812">Transmembrane</keyword>
<organism evidence="4 5">
    <name type="scientific">Candidatus Protochlamydia naegleriophila</name>
    <dbReference type="NCBI Taxonomy" id="389348"/>
    <lineage>
        <taxon>Bacteria</taxon>
        <taxon>Pseudomonadati</taxon>
        <taxon>Chlamydiota</taxon>
        <taxon>Chlamydiia</taxon>
        <taxon>Parachlamydiales</taxon>
        <taxon>Parachlamydiaceae</taxon>
        <taxon>Candidatus Protochlamydia</taxon>
    </lineage>
</organism>
<dbReference type="Pfam" id="PF23863">
    <property type="entry name" value="CdsD_PD1"/>
    <property type="match status" value="1"/>
</dbReference>
<dbReference type="Pfam" id="PF04972">
    <property type="entry name" value="BON"/>
    <property type="match status" value="1"/>
</dbReference>
<accession>A0A0U5CMY5</accession>
<dbReference type="NCBIfam" id="TIGR02500">
    <property type="entry name" value="type_III_yscD"/>
    <property type="match status" value="1"/>
</dbReference>
<feature type="domain" description="FHA" evidence="3">
    <location>
        <begin position="200"/>
        <end position="251"/>
    </location>
</feature>
<dbReference type="InParanoid" id="A0A0U5CMY5"/>
<evidence type="ECO:0000256" key="2">
    <source>
        <dbReference type="SAM" id="Phobius"/>
    </source>
</evidence>
<feature type="region of interest" description="Disordered" evidence="1">
    <location>
        <begin position="105"/>
        <end position="160"/>
    </location>
</feature>